<dbReference type="AlphaFoldDB" id="A0A4U8USB5"/>
<gene>
    <name evidence="2" type="ORF">L596_003358</name>
</gene>
<feature type="region of interest" description="Disordered" evidence="1">
    <location>
        <begin position="1"/>
        <end position="24"/>
    </location>
</feature>
<name>A0A4U8USB5_STECR</name>
<comment type="caution">
    <text evidence="2">The sequence shown here is derived from an EMBL/GenBank/DDBJ whole genome shotgun (WGS) entry which is preliminary data.</text>
</comment>
<reference evidence="2 3" key="1">
    <citation type="journal article" date="2015" name="Genome Biol.">
        <title>Comparative genomics of Steinernema reveals deeply conserved gene regulatory networks.</title>
        <authorList>
            <person name="Dillman A.R."/>
            <person name="Macchietto M."/>
            <person name="Porter C.F."/>
            <person name="Rogers A."/>
            <person name="Williams B."/>
            <person name="Antoshechkin I."/>
            <person name="Lee M.M."/>
            <person name="Goodwin Z."/>
            <person name="Lu X."/>
            <person name="Lewis E.E."/>
            <person name="Goodrich-Blair H."/>
            <person name="Stock S.P."/>
            <person name="Adams B.J."/>
            <person name="Sternberg P.W."/>
            <person name="Mortazavi A."/>
        </authorList>
    </citation>
    <scope>NUCLEOTIDE SEQUENCE [LARGE SCALE GENOMIC DNA]</scope>
    <source>
        <strain evidence="2 3">ALL</strain>
    </source>
</reference>
<accession>A0A4U8USB5</accession>
<dbReference type="EMBL" id="AZBU02000001">
    <property type="protein sequence ID" value="TMS36106.1"/>
    <property type="molecule type" value="Genomic_DNA"/>
</dbReference>
<evidence type="ECO:0000256" key="1">
    <source>
        <dbReference type="SAM" id="MobiDB-lite"/>
    </source>
</evidence>
<reference evidence="2 3" key="2">
    <citation type="journal article" date="2019" name="G3 (Bethesda)">
        <title>Hybrid Assembly of the Genome of the Entomopathogenic Nematode Steinernema carpocapsae Identifies the X-Chromosome.</title>
        <authorList>
            <person name="Serra L."/>
            <person name="Macchietto M."/>
            <person name="Macias-Munoz A."/>
            <person name="McGill C.J."/>
            <person name="Rodriguez I.M."/>
            <person name="Rodriguez B."/>
            <person name="Murad R."/>
            <person name="Mortazavi A."/>
        </authorList>
    </citation>
    <scope>NUCLEOTIDE SEQUENCE [LARGE SCALE GENOMIC DNA]</scope>
    <source>
        <strain evidence="2 3">ALL</strain>
    </source>
</reference>
<evidence type="ECO:0000313" key="3">
    <source>
        <dbReference type="Proteomes" id="UP000298663"/>
    </source>
</evidence>
<evidence type="ECO:0000313" key="2">
    <source>
        <dbReference type="EMBL" id="TMS36106.1"/>
    </source>
</evidence>
<keyword evidence="3" id="KW-1185">Reference proteome</keyword>
<proteinExistence type="predicted"/>
<protein>
    <submittedName>
        <fullName evidence="2">Uncharacterized protein</fullName>
    </submittedName>
</protein>
<dbReference type="Proteomes" id="UP000298663">
    <property type="component" value="Unassembled WGS sequence"/>
</dbReference>
<sequence length="100" mass="11124">MDNNETKRSATVSGATEASGKRGFITATRQNLPHLCPKSKPNTCSAPLSFYVHLVKSEPICNIKVCTKTMVVCVLTNNFARTREWLVPTQKSQTRDLNLQ</sequence>
<organism evidence="2 3">
    <name type="scientific">Steinernema carpocapsae</name>
    <name type="common">Entomopathogenic nematode</name>
    <dbReference type="NCBI Taxonomy" id="34508"/>
    <lineage>
        <taxon>Eukaryota</taxon>
        <taxon>Metazoa</taxon>
        <taxon>Ecdysozoa</taxon>
        <taxon>Nematoda</taxon>
        <taxon>Chromadorea</taxon>
        <taxon>Rhabditida</taxon>
        <taxon>Tylenchina</taxon>
        <taxon>Panagrolaimomorpha</taxon>
        <taxon>Strongyloidoidea</taxon>
        <taxon>Steinernematidae</taxon>
        <taxon>Steinernema</taxon>
    </lineage>
</organism>